<dbReference type="Gene3D" id="1.10.10.60">
    <property type="entry name" value="Homeodomain-like"/>
    <property type="match status" value="1"/>
</dbReference>
<dbReference type="SUPFAM" id="SSF46689">
    <property type="entry name" value="Homeodomain-like"/>
    <property type="match status" value="1"/>
</dbReference>
<keyword evidence="7" id="KW-1185">Reference proteome</keyword>
<dbReference type="Pfam" id="PF17920">
    <property type="entry name" value="TetR_C_16"/>
    <property type="match status" value="1"/>
</dbReference>
<dbReference type="GO" id="GO:0000976">
    <property type="term" value="F:transcription cis-regulatory region binding"/>
    <property type="evidence" value="ECO:0007669"/>
    <property type="project" value="TreeGrafter"/>
</dbReference>
<dbReference type="InterPro" id="IPR041678">
    <property type="entry name" value="TetR_C_16"/>
</dbReference>
<organism evidence="6 7">
    <name type="scientific">Amycolatopsis mongoliensis</name>
    <dbReference type="NCBI Taxonomy" id="715475"/>
    <lineage>
        <taxon>Bacteria</taxon>
        <taxon>Bacillati</taxon>
        <taxon>Actinomycetota</taxon>
        <taxon>Actinomycetes</taxon>
        <taxon>Pseudonocardiales</taxon>
        <taxon>Pseudonocardiaceae</taxon>
        <taxon>Amycolatopsis</taxon>
    </lineage>
</organism>
<dbReference type="AlphaFoldDB" id="A0A9Y2JYY9"/>
<dbReference type="Proteomes" id="UP001239397">
    <property type="component" value="Chromosome"/>
</dbReference>
<reference evidence="6 7" key="1">
    <citation type="submission" date="2023-06" db="EMBL/GenBank/DDBJ databases">
        <authorList>
            <person name="Oyuntsetseg B."/>
            <person name="Kim S.B."/>
        </authorList>
    </citation>
    <scope>NUCLEOTIDE SEQUENCE [LARGE SCALE GENOMIC DNA]</scope>
    <source>
        <strain evidence="6 7">4-36</strain>
    </source>
</reference>
<evidence type="ECO:0000256" key="4">
    <source>
        <dbReference type="PROSITE-ProRule" id="PRU00335"/>
    </source>
</evidence>
<dbReference type="GO" id="GO:0003700">
    <property type="term" value="F:DNA-binding transcription factor activity"/>
    <property type="evidence" value="ECO:0007669"/>
    <property type="project" value="TreeGrafter"/>
</dbReference>
<evidence type="ECO:0000259" key="5">
    <source>
        <dbReference type="PROSITE" id="PS50977"/>
    </source>
</evidence>
<keyword evidence="1" id="KW-0805">Transcription regulation</keyword>
<evidence type="ECO:0000256" key="2">
    <source>
        <dbReference type="ARBA" id="ARBA00023125"/>
    </source>
</evidence>
<keyword evidence="2 4" id="KW-0238">DNA-binding</keyword>
<name>A0A9Y2JYY9_9PSEU</name>
<dbReference type="EMBL" id="CP127295">
    <property type="protein sequence ID" value="WIY06743.1"/>
    <property type="molecule type" value="Genomic_DNA"/>
</dbReference>
<proteinExistence type="predicted"/>
<dbReference type="KEGG" id="amog:QRX60_23900"/>
<dbReference type="InterPro" id="IPR036271">
    <property type="entry name" value="Tet_transcr_reg_TetR-rel_C_sf"/>
</dbReference>
<protein>
    <submittedName>
        <fullName evidence="6">TetR family transcriptional regulator</fullName>
    </submittedName>
</protein>
<dbReference type="PRINTS" id="PR00455">
    <property type="entry name" value="HTHTETR"/>
</dbReference>
<dbReference type="PROSITE" id="PS50977">
    <property type="entry name" value="HTH_TETR_2"/>
    <property type="match status" value="1"/>
</dbReference>
<dbReference type="PANTHER" id="PTHR30055:SF234">
    <property type="entry name" value="HTH-TYPE TRANSCRIPTIONAL REGULATOR BETI"/>
    <property type="match status" value="1"/>
</dbReference>
<dbReference type="RefSeq" id="WP_286003000.1">
    <property type="nucleotide sequence ID" value="NZ_CP127295.1"/>
</dbReference>
<sequence length="189" mass="20475">MTEQAGRRRDAAATRRALLDAAAKLFAERGFDRTTVRDIAKLAGVNQSLLFRYFGSKEALFEAVMAHGGREHLAATTPERLFGASLRSMLEPADSGRRNPALETYLRSTGSDSAAAAIRREVGEEYARALATLTDAPDAELRADLALAWLLGIGLVREITGTEPLASADPEHVGRLVITAVRTLLERTE</sequence>
<evidence type="ECO:0000256" key="1">
    <source>
        <dbReference type="ARBA" id="ARBA00023015"/>
    </source>
</evidence>
<evidence type="ECO:0000313" key="7">
    <source>
        <dbReference type="Proteomes" id="UP001239397"/>
    </source>
</evidence>
<accession>A0A9Y2JYY9</accession>
<evidence type="ECO:0000313" key="6">
    <source>
        <dbReference type="EMBL" id="WIY06743.1"/>
    </source>
</evidence>
<dbReference type="Pfam" id="PF00440">
    <property type="entry name" value="TetR_N"/>
    <property type="match status" value="1"/>
</dbReference>
<feature type="domain" description="HTH tetR-type" evidence="5">
    <location>
        <begin position="12"/>
        <end position="72"/>
    </location>
</feature>
<dbReference type="Gene3D" id="1.10.357.10">
    <property type="entry name" value="Tetracycline Repressor, domain 2"/>
    <property type="match status" value="1"/>
</dbReference>
<gene>
    <name evidence="6" type="ORF">QRX60_23900</name>
</gene>
<keyword evidence="3" id="KW-0804">Transcription</keyword>
<evidence type="ECO:0000256" key="3">
    <source>
        <dbReference type="ARBA" id="ARBA00023163"/>
    </source>
</evidence>
<dbReference type="InterPro" id="IPR001647">
    <property type="entry name" value="HTH_TetR"/>
</dbReference>
<dbReference type="SUPFAM" id="SSF48498">
    <property type="entry name" value="Tetracyclin repressor-like, C-terminal domain"/>
    <property type="match status" value="1"/>
</dbReference>
<dbReference type="InterPro" id="IPR050109">
    <property type="entry name" value="HTH-type_TetR-like_transc_reg"/>
</dbReference>
<dbReference type="PANTHER" id="PTHR30055">
    <property type="entry name" value="HTH-TYPE TRANSCRIPTIONAL REGULATOR RUTR"/>
    <property type="match status" value="1"/>
</dbReference>
<dbReference type="InterPro" id="IPR009057">
    <property type="entry name" value="Homeodomain-like_sf"/>
</dbReference>
<feature type="DNA-binding region" description="H-T-H motif" evidence="4">
    <location>
        <begin position="35"/>
        <end position="54"/>
    </location>
</feature>